<keyword evidence="6 12" id="KW-0547">Nucleotide-binding</keyword>
<accession>A0A6B3LBZ0</accession>
<dbReference type="HAMAP" id="MF_00165">
    <property type="entry name" value="Thymidylate_kinase"/>
    <property type="match status" value="1"/>
</dbReference>
<name>A0A6B3LBZ0_9BACT</name>
<dbReference type="Gene3D" id="3.40.50.300">
    <property type="entry name" value="P-loop containing nucleotide triphosphate hydrolases"/>
    <property type="match status" value="1"/>
</dbReference>
<dbReference type="FunFam" id="3.40.50.300:FF:000225">
    <property type="entry name" value="Thymidylate kinase"/>
    <property type="match status" value="1"/>
</dbReference>
<organism evidence="14 15">
    <name type="scientific">Sulfuriroseicoccus oceanibius</name>
    <dbReference type="NCBI Taxonomy" id="2707525"/>
    <lineage>
        <taxon>Bacteria</taxon>
        <taxon>Pseudomonadati</taxon>
        <taxon>Verrucomicrobiota</taxon>
        <taxon>Verrucomicrobiia</taxon>
        <taxon>Verrucomicrobiales</taxon>
        <taxon>Verrucomicrobiaceae</taxon>
        <taxon>Sulfuriroseicoccus</taxon>
    </lineage>
</organism>
<evidence type="ECO:0000256" key="11">
    <source>
        <dbReference type="ARBA" id="ARBA00057735"/>
    </source>
</evidence>
<feature type="binding site" evidence="12">
    <location>
        <begin position="12"/>
        <end position="19"/>
    </location>
    <ligand>
        <name>ATP</name>
        <dbReference type="ChEBI" id="CHEBI:30616"/>
    </ligand>
</feature>
<dbReference type="PANTHER" id="PTHR10344">
    <property type="entry name" value="THYMIDYLATE KINASE"/>
    <property type="match status" value="1"/>
</dbReference>
<dbReference type="GO" id="GO:0006233">
    <property type="term" value="P:dTDP biosynthetic process"/>
    <property type="evidence" value="ECO:0007669"/>
    <property type="project" value="InterPro"/>
</dbReference>
<comment type="similarity">
    <text evidence="1 12">Belongs to the thymidylate kinase family.</text>
</comment>
<evidence type="ECO:0000256" key="7">
    <source>
        <dbReference type="ARBA" id="ARBA00022777"/>
    </source>
</evidence>
<dbReference type="SUPFAM" id="SSF52540">
    <property type="entry name" value="P-loop containing nucleoside triphosphate hydrolases"/>
    <property type="match status" value="1"/>
</dbReference>
<dbReference type="KEGG" id="soa:G3M56_000690"/>
<evidence type="ECO:0000256" key="10">
    <source>
        <dbReference type="ARBA" id="ARBA00048743"/>
    </source>
</evidence>
<dbReference type="Proteomes" id="UP000475117">
    <property type="component" value="Chromosome"/>
</dbReference>
<dbReference type="GO" id="GO:0006227">
    <property type="term" value="P:dUDP biosynthetic process"/>
    <property type="evidence" value="ECO:0007669"/>
    <property type="project" value="TreeGrafter"/>
</dbReference>
<comment type="catalytic activity">
    <reaction evidence="10 12">
        <text>dTMP + ATP = dTDP + ADP</text>
        <dbReference type="Rhea" id="RHEA:13517"/>
        <dbReference type="ChEBI" id="CHEBI:30616"/>
        <dbReference type="ChEBI" id="CHEBI:58369"/>
        <dbReference type="ChEBI" id="CHEBI:63528"/>
        <dbReference type="ChEBI" id="CHEBI:456216"/>
        <dbReference type="EC" id="2.7.4.9"/>
    </reaction>
</comment>
<evidence type="ECO:0000256" key="8">
    <source>
        <dbReference type="ARBA" id="ARBA00022840"/>
    </source>
</evidence>
<keyword evidence="7 12" id="KW-0418">Kinase</keyword>
<evidence type="ECO:0000256" key="2">
    <source>
        <dbReference type="ARBA" id="ARBA00012980"/>
    </source>
</evidence>
<keyword evidence="8 12" id="KW-0067">ATP-binding</keyword>
<feature type="domain" description="Thymidylate kinase-like" evidence="13">
    <location>
        <begin position="10"/>
        <end position="201"/>
    </location>
</feature>
<evidence type="ECO:0000313" key="15">
    <source>
        <dbReference type="Proteomes" id="UP000475117"/>
    </source>
</evidence>
<dbReference type="InterPro" id="IPR039430">
    <property type="entry name" value="Thymidylate_kin-like_dom"/>
</dbReference>
<dbReference type="InterPro" id="IPR027417">
    <property type="entry name" value="P-loop_NTPase"/>
</dbReference>
<dbReference type="CDD" id="cd01672">
    <property type="entry name" value="TMPK"/>
    <property type="match status" value="1"/>
</dbReference>
<keyword evidence="5 12" id="KW-0545">Nucleotide biosynthesis</keyword>
<dbReference type="GO" id="GO:0004798">
    <property type="term" value="F:dTMP kinase activity"/>
    <property type="evidence" value="ECO:0007669"/>
    <property type="project" value="UniProtKB-UniRule"/>
</dbReference>
<keyword evidence="15" id="KW-1185">Reference proteome</keyword>
<dbReference type="GO" id="GO:0006235">
    <property type="term" value="P:dTTP biosynthetic process"/>
    <property type="evidence" value="ECO:0007669"/>
    <property type="project" value="UniProtKB-UniRule"/>
</dbReference>
<dbReference type="NCBIfam" id="TIGR00041">
    <property type="entry name" value="DTMP_kinase"/>
    <property type="match status" value="1"/>
</dbReference>
<keyword evidence="4 12" id="KW-0808">Transferase</keyword>
<comment type="function">
    <text evidence="11 12">Phosphorylation of dTMP to form dTDP in both de novo and salvage pathways of dTTP synthesis.</text>
</comment>
<dbReference type="EC" id="2.7.4.9" evidence="2 12"/>
<gene>
    <name evidence="12" type="primary">tmk</name>
    <name evidence="14" type="ORF">G3M56_000690</name>
</gene>
<dbReference type="GO" id="GO:0005524">
    <property type="term" value="F:ATP binding"/>
    <property type="evidence" value="ECO:0007669"/>
    <property type="project" value="UniProtKB-UniRule"/>
</dbReference>
<evidence type="ECO:0000256" key="9">
    <source>
        <dbReference type="ARBA" id="ARBA00029962"/>
    </source>
</evidence>
<dbReference type="EMBL" id="CP066776">
    <property type="protein sequence ID" value="QQL45137.1"/>
    <property type="molecule type" value="Genomic_DNA"/>
</dbReference>
<evidence type="ECO:0000256" key="12">
    <source>
        <dbReference type="HAMAP-Rule" id="MF_00165"/>
    </source>
</evidence>
<dbReference type="GO" id="GO:0005829">
    <property type="term" value="C:cytosol"/>
    <property type="evidence" value="ECO:0007669"/>
    <property type="project" value="TreeGrafter"/>
</dbReference>
<evidence type="ECO:0000256" key="4">
    <source>
        <dbReference type="ARBA" id="ARBA00022679"/>
    </source>
</evidence>
<protein>
    <recommendedName>
        <fullName evidence="3 12">Thymidylate kinase</fullName>
        <ecNumber evidence="2 12">2.7.4.9</ecNumber>
    </recommendedName>
    <alternativeName>
        <fullName evidence="9 12">dTMP kinase</fullName>
    </alternativeName>
</protein>
<dbReference type="AlphaFoldDB" id="A0A6B3LBZ0"/>
<reference evidence="14 15" key="1">
    <citation type="submission" date="2020-12" db="EMBL/GenBank/DDBJ databases">
        <title>Sulforoseuscoccus oceanibium gen. nov., sp. nov., a representative of the phylum Verrucomicrobia with special cytoplasmic membrane, and proposal of Sulforoseuscoccusaceae fam. nov.</title>
        <authorList>
            <person name="Xi F."/>
        </authorList>
    </citation>
    <scope>NUCLEOTIDE SEQUENCE [LARGE SCALE GENOMIC DNA]</scope>
    <source>
        <strain evidence="14 15">T37</strain>
    </source>
</reference>
<dbReference type="Pfam" id="PF02223">
    <property type="entry name" value="Thymidylate_kin"/>
    <property type="match status" value="1"/>
</dbReference>
<evidence type="ECO:0000259" key="13">
    <source>
        <dbReference type="Pfam" id="PF02223"/>
    </source>
</evidence>
<sequence>MSQPGFFLSLEGSEGCGKSTQLQRIKAYLESRSIEPVMVREPGGTALGEKIRHLLQHDEAGDGMAAEAELLLFAASRAQMMREVVGPALDAGRVVIADRFIDSTTVYQGVARGLSVEMIQRVNAIATGGRVPDVTLLLDLDVATGRERSSSRGDAPDRMERESDAFFESVRNGYLDLAQAEPERIVVIDAAQDIDTVHQAIVAVLEEHL</sequence>
<evidence type="ECO:0000256" key="1">
    <source>
        <dbReference type="ARBA" id="ARBA00009776"/>
    </source>
</evidence>
<evidence type="ECO:0000313" key="14">
    <source>
        <dbReference type="EMBL" id="QQL45137.1"/>
    </source>
</evidence>
<dbReference type="InterPro" id="IPR018094">
    <property type="entry name" value="Thymidylate_kinase"/>
</dbReference>
<evidence type="ECO:0000256" key="5">
    <source>
        <dbReference type="ARBA" id="ARBA00022727"/>
    </source>
</evidence>
<dbReference type="RefSeq" id="WP_164364960.1">
    <property type="nucleotide sequence ID" value="NZ_CP066776.1"/>
</dbReference>
<evidence type="ECO:0000256" key="6">
    <source>
        <dbReference type="ARBA" id="ARBA00022741"/>
    </source>
</evidence>
<dbReference type="PANTHER" id="PTHR10344:SF4">
    <property type="entry name" value="UMP-CMP KINASE 2, MITOCHONDRIAL"/>
    <property type="match status" value="1"/>
</dbReference>
<evidence type="ECO:0000256" key="3">
    <source>
        <dbReference type="ARBA" id="ARBA00017144"/>
    </source>
</evidence>
<proteinExistence type="inferred from homology"/>